<proteinExistence type="predicted"/>
<organism evidence="1 2">
    <name type="scientific">Kaistia defluvii</name>
    <dbReference type="NCBI Taxonomy" id="410841"/>
    <lineage>
        <taxon>Bacteria</taxon>
        <taxon>Pseudomonadati</taxon>
        <taxon>Pseudomonadota</taxon>
        <taxon>Alphaproteobacteria</taxon>
        <taxon>Hyphomicrobiales</taxon>
        <taxon>Kaistiaceae</taxon>
        <taxon>Kaistia</taxon>
    </lineage>
</organism>
<name>A0ABV2R4I3_9HYPH</name>
<evidence type="ECO:0000313" key="2">
    <source>
        <dbReference type="Proteomes" id="UP001549321"/>
    </source>
</evidence>
<reference evidence="1 2" key="1">
    <citation type="submission" date="2024-06" db="EMBL/GenBank/DDBJ databases">
        <title>Sorghum-associated microbial communities from plants grown in Nebraska, USA.</title>
        <authorList>
            <person name="Schachtman D."/>
        </authorList>
    </citation>
    <scope>NUCLEOTIDE SEQUENCE [LARGE SCALE GENOMIC DNA]</scope>
    <source>
        <strain evidence="1 2">3207</strain>
    </source>
</reference>
<accession>A0ABV2R4I3</accession>
<evidence type="ECO:0000313" key="1">
    <source>
        <dbReference type="EMBL" id="MET4636194.1"/>
    </source>
</evidence>
<comment type="caution">
    <text evidence="1">The sequence shown here is derived from an EMBL/GenBank/DDBJ whole genome shotgun (WGS) entry which is preliminary data.</text>
</comment>
<dbReference type="EMBL" id="JBEPSM010000004">
    <property type="protein sequence ID" value="MET4636194.1"/>
    <property type="molecule type" value="Genomic_DNA"/>
</dbReference>
<keyword evidence="2" id="KW-1185">Reference proteome</keyword>
<dbReference type="Proteomes" id="UP001549321">
    <property type="component" value="Unassembled WGS sequence"/>
</dbReference>
<protein>
    <submittedName>
        <fullName evidence="1">Uncharacterized protein</fullName>
    </submittedName>
</protein>
<sequence>MTRQNACEGALSLAATARDAGRASPVPKGET</sequence>
<gene>
    <name evidence="1" type="ORF">ABIE08_004152</name>
</gene>